<sequence>MPQMADSSSLFVTDGSTLSQPEVEQYNLSGSSEEETCELEFVRNYEVISSIICSVCLLLGLIYCFFGYRFFKMAMFLSGFMFGSALVRLLYHKEPVLDSQLAEGTKAGILLGVAVLCGLVTMLLQTLGLVVTGLQLGFLLSLATLLVVGQFHVLTPLWAPLGALLATGIFCAMLTLHWQKQFTVVSTATVGAAVVMVCVDYFVEMSLLVDHGYDILTQAPPGPLCWYSLGIAGVCPLFSLMGILVQWTLTAKGVFHTEVPVSGQQKQVNLKRIRQRDAQGRPRQATNRKPPILKRYAGDVLAPSYIQSIRDRQMGTGSSTSSIISHSTVNHTIIDFDPETGSMVPLTSSSLAHRV</sequence>
<comment type="subcellular location">
    <subcellularLocation>
        <location evidence="1">Membrane</location>
        <topology evidence="1">Multi-pass membrane protein</topology>
    </subcellularLocation>
</comment>
<dbReference type="Pfam" id="PF13886">
    <property type="entry name" value="TM7S3_TM198"/>
    <property type="match status" value="1"/>
</dbReference>
<evidence type="ECO:0000256" key="1">
    <source>
        <dbReference type="ARBA" id="ARBA00004141"/>
    </source>
</evidence>
<evidence type="ECO:0000256" key="4">
    <source>
        <dbReference type="ARBA" id="ARBA00022989"/>
    </source>
</evidence>
<name>A0ABD0Y658_UMBPY</name>
<evidence type="ECO:0000313" key="10">
    <source>
        <dbReference type="Proteomes" id="UP001557470"/>
    </source>
</evidence>
<protein>
    <recommendedName>
        <fullName evidence="6">Transmembrane protein 198</fullName>
    </recommendedName>
</protein>
<dbReference type="InterPro" id="IPR025256">
    <property type="entry name" value="TM7S3/TM198-like_dom"/>
</dbReference>
<dbReference type="AlphaFoldDB" id="A0ABD0Y658"/>
<dbReference type="EMBL" id="JAGEUA010000001">
    <property type="protein sequence ID" value="KAL1020722.1"/>
    <property type="molecule type" value="Genomic_DNA"/>
</dbReference>
<feature type="domain" description="TM7S3/TM198-like" evidence="8">
    <location>
        <begin position="53"/>
        <end position="247"/>
    </location>
</feature>
<feature type="transmembrane region" description="Helical" evidence="7">
    <location>
        <begin position="131"/>
        <end position="151"/>
    </location>
</feature>
<reference evidence="9 10" key="1">
    <citation type="submission" date="2024-06" db="EMBL/GenBank/DDBJ databases">
        <authorList>
            <person name="Pan Q."/>
            <person name="Wen M."/>
            <person name="Jouanno E."/>
            <person name="Zahm M."/>
            <person name="Klopp C."/>
            <person name="Cabau C."/>
            <person name="Louis A."/>
            <person name="Berthelot C."/>
            <person name="Parey E."/>
            <person name="Roest Crollius H."/>
            <person name="Montfort J."/>
            <person name="Robinson-Rechavi M."/>
            <person name="Bouchez O."/>
            <person name="Lampietro C."/>
            <person name="Lopez Roques C."/>
            <person name="Donnadieu C."/>
            <person name="Postlethwait J."/>
            <person name="Bobe J."/>
            <person name="Verreycken H."/>
            <person name="Guiguen Y."/>
        </authorList>
    </citation>
    <scope>NUCLEOTIDE SEQUENCE [LARGE SCALE GENOMIC DNA]</scope>
    <source>
        <strain evidence="9">Up_M1</strain>
        <tissue evidence="9">Testis</tissue>
    </source>
</reference>
<dbReference type="GO" id="GO:0016020">
    <property type="term" value="C:membrane"/>
    <property type="evidence" value="ECO:0007669"/>
    <property type="project" value="UniProtKB-SubCell"/>
</dbReference>
<organism evidence="9 10">
    <name type="scientific">Umbra pygmaea</name>
    <name type="common">Eastern mudminnow</name>
    <dbReference type="NCBI Taxonomy" id="75934"/>
    <lineage>
        <taxon>Eukaryota</taxon>
        <taxon>Metazoa</taxon>
        <taxon>Chordata</taxon>
        <taxon>Craniata</taxon>
        <taxon>Vertebrata</taxon>
        <taxon>Euteleostomi</taxon>
        <taxon>Actinopterygii</taxon>
        <taxon>Neopterygii</taxon>
        <taxon>Teleostei</taxon>
        <taxon>Protacanthopterygii</taxon>
        <taxon>Esociformes</taxon>
        <taxon>Umbridae</taxon>
        <taxon>Umbra</taxon>
    </lineage>
</organism>
<dbReference type="InterPro" id="IPR040236">
    <property type="entry name" value="TMEM198"/>
</dbReference>
<evidence type="ECO:0000256" key="7">
    <source>
        <dbReference type="SAM" id="Phobius"/>
    </source>
</evidence>
<keyword evidence="3 7" id="KW-0812">Transmembrane</keyword>
<evidence type="ECO:0000259" key="8">
    <source>
        <dbReference type="Pfam" id="PF13886"/>
    </source>
</evidence>
<feature type="transmembrane region" description="Helical" evidence="7">
    <location>
        <begin position="226"/>
        <end position="245"/>
    </location>
</feature>
<evidence type="ECO:0000256" key="3">
    <source>
        <dbReference type="ARBA" id="ARBA00022692"/>
    </source>
</evidence>
<accession>A0ABD0Y658</accession>
<dbReference type="Proteomes" id="UP001557470">
    <property type="component" value="Unassembled WGS sequence"/>
</dbReference>
<keyword evidence="10" id="KW-1185">Reference proteome</keyword>
<proteinExistence type="inferred from homology"/>
<feature type="transmembrane region" description="Helical" evidence="7">
    <location>
        <begin position="73"/>
        <end position="91"/>
    </location>
</feature>
<evidence type="ECO:0000256" key="2">
    <source>
        <dbReference type="ARBA" id="ARBA00006244"/>
    </source>
</evidence>
<feature type="transmembrane region" description="Helical" evidence="7">
    <location>
        <begin position="183"/>
        <end position="203"/>
    </location>
</feature>
<dbReference type="PANTHER" id="PTHR31247">
    <property type="entry name" value="TRANSMEMBRANE PROTEIN 198 FAMILY MEMBER"/>
    <property type="match status" value="1"/>
</dbReference>
<comment type="similarity">
    <text evidence="2">Belongs to the TMEM198 family.</text>
</comment>
<comment type="caution">
    <text evidence="9">The sequence shown here is derived from an EMBL/GenBank/DDBJ whole genome shotgun (WGS) entry which is preliminary data.</text>
</comment>
<keyword evidence="4 7" id="KW-1133">Transmembrane helix</keyword>
<dbReference type="PANTHER" id="PTHR31247:SF17">
    <property type="entry name" value="DUF4203 DOMAIN-CONTAINING PROTEIN"/>
    <property type="match status" value="1"/>
</dbReference>
<keyword evidence="5 7" id="KW-0472">Membrane</keyword>
<feature type="transmembrane region" description="Helical" evidence="7">
    <location>
        <begin position="47"/>
        <end position="66"/>
    </location>
</feature>
<evidence type="ECO:0000313" key="9">
    <source>
        <dbReference type="EMBL" id="KAL1020722.1"/>
    </source>
</evidence>
<evidence type="ECO:0000256" key="5">
    <source>
        <dbReference type="ARBA" id="ARBA00023136"/>
    </source>
</evidence>
<gene>
    <name evidence="9" type="ORF">UPYG_G00003790</name>
</gene>
<feature type="transmembrane region" description="Helical" evidence="7">
    <location>
        <begin position="107"/>
        <end position="124"/>
    </location>
</feature>
<evidence type="ECO:0000256" key="6">
    <source>
        <dbReference type="ARBA" id="ARBA00049737"/>
    </source>
</evidence>
<feature type="transmembrane region" description="Helical" evidence="7">
    <location>
        <begin position="157"/>
        <end position="176"/>
    </location>
</feature>